<keyword evidence="3" id="KW-0732">Signal</keyword>
<feature type="signal peptide" evidence="3">
    <location>
        <begin position="1"/>
        <end position="17"/>
    </location>
</feature>
<gene>
    <name evidence="5" type="ORF">POPTR_018G144500</name>
</gene>
<evidence type="ECO:0000256" key="2">
    <source>
        <dbReference type="ARBA" id="ARBA00022737"/>
    </source>
</evidence>
<dbReference type="InterPro" id="IPR032675">
    <property type="entry name" value="LRR_dom_sf"/>
</dbReference>
<dbReference type="InParanoid" id="A0A2K1X0U7"/>
<dbReference type="Gene3D" id="3.80.10.10">
    <property type="entry name" value="Ribonuclease Inhibitor"/>
    <property type="match status" value="1"/>
</dbReference>
<keyword evidence="2" id="KW-0677">Repeat</keyword>
<feature type="domain" description="Leucine-rich repeat-containing N-terminal plant-type" evidence="4">
    <location>
        <begin position="22"/>
        <end position="62"/>
    </location>
</feature>
<evidence type="ECO:0000313" key="6">
    <source>
        <dbReference type="Proteomes" id="UP000006729"/>
    </source>
</evidence>
<organism evidence="5 6">
    <name type="scientific">Populus trichocarpa</name>
    <name type="common">Western balsam poplar</name>
    <name type="synonym">Populus balsamifera subsp. trichocarpa</name>
    <dbReference type="NCBI Taxonomy" id="3694"/>
    <lineage>
        <taxon>Eukaryota</taxon>
        <taxon>Viridiplantae</taxon>
        <taxon>Streptophyta</taxon>
        <taxon>Embryophyta</taxon>
        <taxon>Tracheophyta</taxon>
        <taxon>Spermatophyta</taxon>
        <taxon>Magnoliopsida</taxon>
        <taxon>eudicotyledons</taxon>
        <taxon>Gunneridae</taxon>
        <taxon>Pentapetalae</taxon>
        <taxon>rosids</taxon>
        <taxon>fabids</taxon>
        <taxon>Malpighiales</taxon>
        <taxon>Salicaceae</taxon>
        <taxon>Saliceae</taxon>
        <taxon>Populus</taxon>
    </lineage>
</organism>
<evidence type="ECO:0000259" key="4">
    <source>
        <dbReference type="Pfam" id="PF08263"/>
    </source>
</evidence>
<evidence type="ECO:0000256" key="3">
    <source>
        <dbReference type="SAM" id="SignalP"/>
    </source>
</evidence>
<evidence type="ECO:0000313" key="5">
    <source>
        <dbReference type="EMBL" id="PNS94392.1"/>
    </source>
</evidence>
<feature type="chain" id="PRO_5014410957" description="Leucine-rich repeat-containing N-terminal plant-type domain-containing protein" evidence="3">
    <location>
        <begin position="18"/>
        <end position="108"/>
    </location>
</feature>
<dbReference type="InterPro" id="IPR013210">
    <property type="entry name" value="LRR_N_plant-typ"/>
</dbReference>
<reference evidence="5 6" key="1">
    <citation type="journal article" date="2006" name="Science">
        <title>The genome of black cottonwood, Populus trichocarpa (Torr. &amp; Gray).</title>
        <authorList>
            <person name="Tuskan G.A."/>
            <person name="Difazio S."/>
            <person name="Jansson S."/>
            <person name="Bohlmann J."/>
            <person name="Grigoriev I."/>
            <person name="Hellsten U."/>
            <person name="Putnam N."/>
            <person name="Ralph S."/>
            <person name="Rombauts S."/>
            <person name="Salamov A."/>
            <person name="Schein J."/>
            <person name="Sterck L."/>
            <person name="Aerts A."/>
            <person name="Bhalerao R.R."/>
            <person name="Bhalerao R.P."/>
            <person name="Blaudez D."/>
            <person name="Boerjan W."/>
            <person name="Brun A."/>
            <person name="Brunner A."/>
            <person name="Busov V."/>
            <person name="Campbell M."/>
            <person name="Carlson J."/>
            <person name="Chalot M."/>
            <person name="Chapman J."/>
            <person name="Chen G.L."/>
            <person name="Cooper D."/>
            <person name="Coutinho P.M."/>
            <person name="Couturier J."/>
            <person name="Covert S."/>
            <person name="Cronk Q."/>
            <person name="Cunningham R."/>
            <person name="Davis J."/>
            <person name="Degroeve S."/>
            <person name="Dejardin A."/>
            <person name="Depamphilis C."/>
            <person name="Detter J."/>
            <person name="Dirks B."/>
            <person name="Dubchak I."/>
            <person name="Duplessis S."/>
            <person name="Ehlting J."/>
            <person name="Ellis B."/>
            <person name="Gendler K."/>
            <person name="Goodstein D."/>
            <person name="Gribskov M."/>
            <person name="Grimwood J."/>
            <person name="Groover A."/>
            <person name="Gunter L."/>
            <person name="Hamberger B."/>
            <person name="Heinze B."/>
            <person name="Helariutta Y."/>
            <person name="Henrissat B."/>
            <person name="Holligan D."/>
            <person name="Holt R."/>
            <person name="Huang W."/>
            <person name="Islam-Faridi N."/>
            <person name="Jones S."/>
            <person name="Jones-Rhoades M."/>
            <person name="Jorgensen R."/>
            <person name="Joshi C."/>
            <person name="Kangasjarvi J."/>
            <person name="Karlsson J."/>
            <person name="Kelleher C."/>
            <person name="Kirkpatrick R."/>
            <person name="Kirst M."/>
            <person name="Kohler A."/>
            <person name="Kalluri U."/>
            <person name="Larimer F."/>
            <person name="Leebens-Mack J."/>
            <person name="Leple J.C."/>
            <person name="Locascio P."/>
            <person name="Lou Y."/>
            <person name="Lucas S."/>
            <person name="Martin F."/>
            <person name="Montanini B."/>
            <person name="Napoli C."/>
            <person name="Nelson D.R."/>
            <person name="Nelson C."/>
            <person name="Nieminen K."/>
            <person name="Nilsson O."/>
            <person name="Pereda V."/>
            <person name="Peter G."/>
            <person name="Philippe R."/>
            <person name="Pilate G."/>
            <person name="Poliakov A."/>
            <person name="Razumovskaya J."/>
            <person name="Richardson P."/>
            <person name="Rinaldi C."/>
            <person name="Ritland K."/>
            <person name="Rouze P."/>
            <person name="Ryaboy D."/>
            <person name="Schmutz J."/>
            <person name="Schrader J."/>
            <person name="Segerman B."/>
            <person name="Shin H."/>
            <person name="Siddiqui A."/>
            <person name="Sterky F."/>
            <person name="Terry A."/>
            <person name="Tsai C.J."/>
            <person name="Uberbacher E."/>
            <person name="Unneberg P."/>
            <person name="Vahala J."/>
            <person name="Wall K."/>
            <person name="Wessler S."/>
            <person name="Yang G."/>
            <person name="Yin T."/>
            <person name="Douglas C."/>
            <person name="Marra M."/>
            <person name="Sandberg G."/>
            <person name="Van de Peer Y."/>
            <person name="Rokhsar D."/>
        </authorList>
    </citation>
    <scope>NUCLEOTIDE SEQUENCE [LARGE SCALE GENOMIC DNA]</scope>
    <source>
        <strain evidence="6">cv. Nisqually</strain>
    </source>
</reference>
<accession>A0A2K1X0U7</accession>
<keyword evidence="1" id="KW-0433">Leucine-rich repeat</keyword>
<dbReference type="EMBL" id="CM009307">
    <property type="protein sequence ID" value="PNS94392.1"/>
    <property type="molecule type" value="Genomic_DNA"/>
</dbReference>
<name>A0A2K1X0U7_POPTR</name>
<proteinExistence type="predicted"/>
<evidence type="ECO:0000256" key="1">
    <source>
        <dbReference type="ARBA" id="ARBA00022614"/>
    </source>
</evidence>
<protein>
    <recommendedName>
        <fullName evidence="4">Leucine-rich repeat-containing N-terminal plant-type domain-containing protein</fullName>
    </recommendedName>
</protein>
<keyword evidence="6" id="KW-1185">Reference proteome</keyword>
<dbReference type="Proteomes" id="UP000006729">
    <property type="component" value="Chromosome 18"/>
</dbReference>
<sequence>MSMVLAIMMVSLQGWVALGCLKEERIALLHLKDSLNYPNGTSLPTWRKGDTRCCEWESIVCSSRTGRVTGLLSLERKESGTGRLVLKCLLVPSFSTTQQSHLDGYIIV</sequence>
<dbReference type="Pfam" id="PF08263">
    <property type="entry name" value="LRRNT_2"/>
    <property type="match status" value="1"/>
</dbReference>
<dbReference type="AlphaFoldDB" id="A0A2K1X0U7"/>